<dbReference type="PANTHER" id="PTHR43634:SF2">
    <property type="entry name" value="LOW CONDUCTANCE MECHANOSENSITIVE CHANNEL YNAI"/>
    <property type="match status" value="1"/>
</dbReference>
<dbReference type="AlphaFoldDB" id="A0A2S3UVQ5"/>
<dbReference type="InterPro" id="IPR023408">
    <property type="entry name" value="MscS_beta-dom_sf"/>
</dbReference>
<dbReference type="InterPro" id="IPR011014">
    <property type="entry name" value="MscS_channel_TM-2"/>
</dbReference>
<feature type="domain" description="Mechanosensitive ion channel MscS" evidence="9">
    <location>
        <begin position="451"/>
        <end position="516"/>
    </location>
</feature>
<dbReference type="PANTHER" id="PTHR43634">
    <property type="entry name" value="OW CONDUCTANCE MECHANOSENSITIVE CHANNEL"/>
    <property type="match status" value="1"/>
</dbReference>
<keyword evidence="5 8" id="KW-1133">Transmembrane helix</keyword>
<evidence type="ECO:0000256" key="2">
    <source>
        <dbReference type="ARBA" id="ARBA00008017"/>
    </source>
</evidence>
<feature type="region of interest" description="Disordered" evidence="7">
    <location>
        <begin position="620"/>
        <end position="645"/>
    </location>
</feature>
<evidence type="ECO:0000256" key="7">
    <source>
        <dbReference type="SAM" id="MobiDB-lite"/>
    </source>
</evidence>
<evidence type="ECO:0000256" key="3">
    <source>
        <dbReference type="ARBA" id="ARBA00022475"/>
    </source>
</evidence>
<dbReference type="Pfam" id="PF00924">
    <property type="entry name" value="MS_channel_2nd"/>
    <property type="match status" value="1"/>
</dbReference>
<dbReference type="Gene3D" id="1.10.287.1260">
    <property type="match status" value="1"/>
</dbReference>
<dbReference type="SUPFAM" id="SSF50182">
    <property type="entry name" value="Sm-like ribonucleoproteins"/>
    <property type="match status" value="1"/>
</dbReference>
<gene>
    <name evidence="10" type="ORF">CLV41_104324</name>
</gene>
<feature type="transmembrane region" description="Helical" evidence="8">
    <location>
        <begin position="401"/>
        <end position="422"/>
    </location>
</feature>
<dbReference type="GO" id="GO:0005886">
    <property type="term" value="C:plasma membrane"/>
    <property type="evidence" value="ECO:0007669"/>
    <property type="project" value="UniProtKB-SubCell"/>
</dbReference>
<dbReference type="InterPro" id="IPR011066">
    <property type="entry name" value="MscS_channel_C_sf"/>
</dbReference>
<dbReference type="SUPFAM" id="SSF82861">
    <property type="entry name" value="Mechanosensitive channel protein MscS (YggB), transmembrane region"/>
    <property type="match status" value="1"/>
</dbReference>
<dbReference type="Proteomes" id="UP000236959">
    <property type="component" value="Unassembled WGS sequence"/>
</dbReference>
<evidence type="ECO:0000256" key="5">
    <source>
        <dbReference type="ARBA" id="ARBA00022989"/>
    </source>
</evidence>
<evidence type="ECO:0000259" key="9">
    <source>
        <dbReference type="Pfam" id="PF00924"/>
    </source>
</evidence>
<keyword evidence="3" id="KW-1003">Cell membrane</keyword>
<evidence type="ECO:0000256" key="4">
    <source>
        <dbReference type="ARBA" id="ARBA00022692"/>
    </source>
</evidence>
<dbReference type="InterPro" id="IPR045042">
    <property type="entry name" value="YnaI-like"/>
</dbReference>
<dbReference type="InterPro" id="IPR010920">
    <property type="entry name" value="LSM_dom_sf"/>
</dbReference>
<dbReference type="Gene3D" id="3.30.70.100">
    <property type="match status" value="1"/>
</dbReference>
<comment type="similarity">
    <text evidence="2">Belongs to the MscS (TC 1.A.23) family.</text>
</comment>
<dbReference type="InterPro" id="IPR006685">
    <property type="entry name" value="MscS_channel_2nd"/>
</dbReference>
<dbReference type="EMBL" id="PPCN01000004">
    <property type="protein sequence ID" value="POF31754.1"/>
    <property type="molecule type" value="Genomic_DNA"/>
</dbReference>
<keyword evidence="6 8" id="KW-0472">Membrane</keyword>
<keyword evidence="11" id="KW-1185">Reference proteome</keyword>
<evidence type="ECO:0000313" key="11">
    <source>
        <dbReference type="Proteomes" id="UP000236959"/>
    </source>
</evidence>
<accession>A0A2S3UVQ5</accession>
<evidence type="ECO:0000313" key="10">
    <source>
        <dbReference type="EMBL" id="POF31754.1"/>
    </source>
</evidence>
<evidence type="ECO:0000256" key="6">
    <source>
        <dbReference type="ARBA" id="ARBA00023136"/>
    </source>
</evidence>
<feature type="transmembrane region" description="Helical" evidence="8">
    <location>
        <begin position="352"/>
        <end position="380"/>
    </location>
</feature>
<feature type="transmembrane region" description="Helical" evidence="8">
    <location>
        <begin position="288"/>
        <end position="309"/>
    </location>
</feature>
<dbReference type="GO" id="GO:0008381">
    <property type="term" value="F:mechanosensitive monoatomic ion channel activity"/>
    <property type="evidence" value="ECO:0007669"/>
    <property type="project" value="UniProtKB-ARBA"/>
</dbReference>
<comment type="subcellular location">
    <subcellularLocation>
        <location evidence="1">Cell membrane</location>
        <topology evidence="1">Multi-pass membrane protein</topology>
    </subcellularLocation>
</comment>
<sequence length="645" mass="71823">MRNRGNDRLFSGSSSCLKSPLSAMRAVSLCWLLLIVLIPGLPASSRAQDTAMPDTATRQEPGALDPDRVEQAQLYLRDNPISPPDTTSPRATLESFVFVMREASQLWNAVRQDYENSNRIFLTEEQRAKQVMITALLEKAAQTFDLSEIPVTSRERAGIEIALQLQEILDRIPAHDFSAIPGFPAGRFVHSAGNADLPERWMLPSTSISILRQETGEQRGNFLFSADSVGRIPDDYAVVSVLPLRADRGEDLFQYYIYTPGNLIAPRWYEFIEAGPGWLHRNFADQAYWQWLALAILLAAYAACIGFFVRWRRWRAVSVNERTRVGHSILNPVLVILSAVVFRYLCEDHINITGAVLVAIATITTAVIWSATAWLVYHLLQLIYLWFVRGPGTARQGLDASLLRTGFRVFSLAIALIVLGYGATQIGIPIYGVIAGLGVGGLAIALAAQPTIENLIGGVILYADRMVRVGEFCQFDELAGTIESIGIRSTRIRALDRTVITIANADLARRKIINFSERDQFHFRHTLGLRYETEPENLKRILAAIRDYLTAHEKVLAETTRVRMIGFNDYAVPVETNAYVLAPDYTGFLEIQEQMLFDIRAIIEANGSSFAYPSSTVYLSKDSEPSAVDPAKDTGQHPGKDRQVA</sequence>
<organism evidence="10 11">
    <name type="scientific">Roseibium marinum</name>
    <dbReference type="NCBI Taxonomy" id="281252"/>
    <lineage>
        <taxon>Bacteria</taxon>
        <taxon>Pseudomonadati</taxon>
        <taxon>Pseudomonadota</taxon>
        <taxon>Alphaproteobacteria</taxon>
        <taxon>Hyphomicrobiales</taxon>
        <taxon>Stappiaceae</taxon>
        <taxon>Roseibium</taxon>
    </lineage>
</organism>
<evidence type="ECO:0000256" key="1">
    <source>
        <dbReference type="ARBA" id="ARBA00004651"/>
    </source>
</evidence>
<keyword evidence="4 8" id="KW-0812">Transmembrane</keyword>
<feature type="transmembrane region" description="Helical" evidence="8">
    <location>
        <begin position="329"/>
        <end position="346"/>
    </location>
</feature>
<name>A0A2S3UVQ5_9HYPH</name>
<dbReference type="Gene3D" id="2.30.30.60">
    <property type="match status" value="1"/>
</dbReference>
<proteinExistence type="inferred from homology"/>
<feature type="compositionally biased region" description="Basic and acidic residues" evidence="7">
    <location>
        <begin position="630"/>
        <end position="645"/>
    </location>
</feature>
<dbReference type="SUPFAM" id="SSF82689">
    <property type="entry name" value="Mechanosensitive channel protein MscS (YggB), C-terminal domain"/>
    <property type="match status" value="1"/>
</dbReference>
<evidence type="ECO:0000256" key="8">
    <source>
        <dbReference type="SAM" id="Phobius"/>
    </source>
</evidence>
<protein>
    <submittedName>
        <fullName evidence="10">MscS family membrane protein</fullName>
    </submittedName>
</protein>
<comment type="caution">
    <text evidence="10">The sequence shown here is derived from an EMBL/GenBank/DDBJ whole genome shotgun (WGS) entry which is preliminary data.</text>
</comment>
<reference evidence="10 11" key="1">
    <citation type="submission" date="2018-01" db="EMBL/GenBank/DDBJ databases">
        <title>Genomic Encyclopedia of Archaeal and Bacterial Type Strains, Phase II (KMG-II): from individual species to whole genera.</title>
        <authorList>
            <person name="Goeker M."/>
        </authorList>
    </citation>
    <scope>NUCLEOTIDE SEQUENCE [LARGE SCALE GENOMIC DNA]</scope>
    <source>
        <strain evidence="10 11">DSM 17023</strain>
    </source>
</reference>